<dbReference type="PANTHER" id="PTHR23079">
    <property type="entry name" value="RNA-DEPENDENT RNA POLYMERASE"/>
    <property type="match status" value="1"/>
</dbReference>
<organism evidence="5 6">
    <name type="scientific">Coleophoma crateriformis</name>
    <dbReference type="NCBI Taxonomy" id="565419"/>
    <lineage>
        <taxon>Eukaryota</taxon>
        <taxon>Fungi</taxon>
        <taxon>Dikarya</taxon>
        <taxon>Ascomycota</taxon>
        <taxon>Pezizomycotina</taxon>
        <taxon>Leotiomycetes</taxon>
        <taxon>Helotiales</taxon>
        <taxon>Dermateaceae</taxon>
        <taxon>Coleophoma</taxon>
    </lineage>
</organism>
<dbReference type="InterPro" id="IPR057596">
    <property type="entry name" value="RDRP_core"/>
</dbReference>
<dbReference type="InterPro" id="IPR007855">
    <property type="entry name" value="RDRP"/>
</dbReference>
<dbReference type="GO" id="GO:0003968">
    <property type="term" value="F:RNA-directed RNA polymerase activity"/>
    <property type="evidence" value="ECO:0007669"/>
    <property type="project" value="UniProtKB-KW"/>
</dbReference>
<keyword evidence="1" id="KW-0378">Hydrolase</keyword>
<sequence length="1710" mass="192352">MESLRKFDVVLQKGIRPDDSTWSYIVPKLPPSEKTNSLRLIKSITVLSTPSSQSIKLRFDTAPLNRVTCADPLHLFVMISFAGFRLQLPATDAGGRAQPAPWADTMEYISRLLKTGIVLNGTQYHFFGHSNAQLKSRTCFLFAASKSTIGTKVEEMGDFSQLRSVGKKAKRIGLLFATAEIATMLDPERVEDIDDVQRGNYIYTDGCGFISTSLAKQLAKKRHIVYRNIQYLPSVYQIRYRGYKGVSMLDPELTGKTLAQFRSSMRKFKDVKDYSLSIVDHSKPYSFGYLNDEVVLLLHALGITTEILLKKQLDFLSFLQAVWTGDIRSTFQFLSFINRFELGEKLLLEGISAILATVQSLVQGEYRRMLTKLKEQRCRIMILKSRLLFGVCDPSKGTTTATKLEPGTCFVRITDYDTGQARTVINTDVLVTRNPCLHPGDLQKFRAVDIPEFSHLVDCIVFPTTGKRPSADLMSGGDLDGDKFIVIWDSDIMPRKISEPAVYPHAEEQISFSTVGNDDRADYFARYTNASISIIKNLHLRWAHLNGPMSPECQQLNRLFSLAVDGNIVRVPAALNDPPEPAADAPPFILDILHSAAKKTIEAASQDTIQFLDTPVDAMDLLLSKDSIAVPEFDLVQLTLRWCRRNDQNFLDYACFFNFGALSDEQQRWVLGELPPTQSGPAIVRNGLLQSNLVLSEELHRFGLDHHNLHWKCVFNSSSDRMGRFMDSTCRTLELFHKKLIFFRPDERLLIAIYIPDKIAKASEACVGSSVRVFALPQSQGVDSVQYRVKPTTVHYRLYCDESSFQLYDRKRDNTFIFLTRSQIDKSSLWRSKGKGDRRRQKQVTIDESVNFDYRASIALDKISKDVQTHVGKINRAGILAAETYVISNRDVQSMAVLDQWLHYVDTEEILPLFGKTHKAYMTNRLSSIDYDNTAASHIALEIARGKHLSVLRTIGSFDEVQQLLKLLKSCDEYQHLQTVYTELLNLEAGGDFLVTQDCPQDHARNSDLAKLLVRFLQTAPYLIPLFFQSQTWEHQKEALHETFTALSPAFLKEIVLAANTFHYTTRQSFLLLLQNLQQLSLHNFAKLVELISLAVSDAELAIDLLFECLEPEIKRLLPGSVIEIEQIMKYSMGIALNHIDVMSSDKMPDAVLFELKLDDIDENGYQMAKVVLRVDAPRPLQVGDHVRIYPSQPPQNAPHQKKSAVDAIVVRSDLDKTSIRCLHHLPSYTEDCLWKIASCKSFVTSKAMFDAVLLFFSQKSKCCKLYSTLGGAGSSQIKMSQAHRFKPHATLDSGQNKALEAAISHDCTFIWGPPGTGRTRTIVAILDQMQTYFKHMRILVAAPTHTAVDNILRGYIAYWGTKKTGLAPLRVSTRLHKVASDLREYTCDAIIGQNIAENDHTRPEAQDRVRKARLIFTTCTGAGLGFLRAETFDIVLIDKASQQTEPESLIPLTKGCQRAIFIGDHSQSRAIVRKHAVVADFDISLFERHYDMHHIPGVAKVMLDTQYRIHPDICDFISREFYNNQLQSAGLNSVLPPSEFPWPKNKRMVFLQSYSHENLGHQSKSNQGQVKLCQTAYSLLQIPVSGSASQSGLTKQTAQPVNIVIVTPYTRQKNLIKVAISGSEVCTIDEFQGRVADIVIFVTVRCNAHLDIGCLQDKRLLNIVMTGAKAGIILIGDKLTLTGTPEACHDLESKAVWARLLKSCGQVQL</sequence>
<dbReference type="GO" id="GO:0004386">
    <property type="term" value="F:helicase activity"/>
    <property type="evidence" value="ECO:0007669"/>
    <property type="project" value="InterPro"/>
</dbReference>
<feature type="domain" description="DNA2/NAM7 helicase helicase" evidence="3">
    <location>
        <begin position="1292"/>
        <end position="1400"/>
    </location>
</feature>
<evidence type="ECO:0000256" key="1">
    <source>
        <dbReference type="ARBA" id="ARBA00022806"/>
    </source>
</evidence>
<dbReference type="Proteomes" id="UP000256328">
    <property type="component" value="Unassembled WGS sequence"/>
</dbReference>
<dbReference type="GO" id="GO:0003723">
    <property type="term" value="F:RNA binding"/>
    <property type="evidence" value="ECO:0007669"/>
    <property type="project" value="UniProtKB-KW"/>
</dbReference>
<keyword evidence="1" id="KW-0347">Helicase</keyword>
<dbReference type="Pfam" id="PF13086">
    <property type="entry name" value="AAA_11"/>
    <property type="match status" value="2"/>
</dbReference>
<evidence type="ECO:0000313" key="5">
    <source>
        <dbReference type="EMBL" id="RDW87959.1"/>
    </source>
</evidence>
<proteinExistence type="predicted"/>
<dbReference type="InterPro" id="IPR027417">
    <property type="entry name" value="P-loop_NTPase"/>
</dbReference>
<protein>
    <submittedName>
        <fullName evidence="5">Uncharacterized protein</fullName>
    </submittedName>
</protein>
<dbReference type="Pfam" id="PF13087">
    <property type="entry name" value="AAA_12"/>
    <property type="match status" value="1"/>
</dbReference>
<dbReference type="InterPro" id="IPR041679">
    <property type="entry name" value="DNA2/NAM7-like_C"/>
</dbReference>
<gene>
    <name evidence="5" type="ORF">BP5796_03653</name>
</gene>
<reference evidence="5 6" key="1">
    <citation type="journal article" date="2018" name="IMA Fungus">
        <title>IMA Genome-F 9: Draft genome sequence of Annulohypoxylon stygium, Aspergillus mulundensis, Berkeleyomyces basicola (syn. Thielaviopsis basicola), Ceratocystis smalleyi, two Cercospora beticola strains, Coleophoma cylindrospora, Fusarium fracticaudum, Phialophora cf. hyalina, and Morchella septimelata.</title>
        <authorList>
            <person name="Wingfield B.D."/>
            <person name="Bills G.F."/>
            <person name="Dong Y."/>
            <person name="Huang W."/>
            <person name="Nel W.J."/>
            <person name="Swalarsk-Parry B.S."/>
            <person name="Vaghefi N."/>
            <person name="Wilken P.M."/>
            <person name="An Z."/>
            <person name="de Beer Z.W."/>
            <person name="De Vos L."/>
            <person name="Chen L."/>
            <person name="Duong T.A."/>
            <person name="Gao Y."/>
            <person name="Hammerbacher A."/>
            <person name="Kikkert J.R."/>
            <person name="Li Y."/>
            <person name="Li H."/>
            <person name="Li K."/>
            <person name="Li Q."/>
            <person name="Liu X."/>
            <person name="Ma X."/>
            <person name="Naidoo K."/>
            <person name="Pethybridge S.J."/>
            <person name="Sun J."/>
            <person name="Steenkamp E.T."/>
            <person name="van der Nest M.A."/>
            <person name="van Wyk S."/>
            <person name="Wingfield M.J."/>
            <person name="Xiong C."/>
            <person name="Yue Q."/>
            <person name="Zhang X."/>
        </authorList>
    </citation>
    <scope>NUCLEOTIDE SEQUENCE [LARGE SCALE GENOMIC DNA]</scope>
    <source>
        <strain evidence="5 6">BP5796</strain>
    </source>
</reference>
<feature type="domain" description="DNA2/NAM7 helicase-like C-terminal" evidence="4">
    <location>
        <begin position="1483"/>
        <end position="1679"/>
    </location>
</feature>
<dbReference type="PANTHER" id="PTHR23079:SF55">
    <property type="entry name" value="RNA-DIRECTED RNA POLYMERASE"/>
    <property type="match status" value="1"/>
</dbReference>
<name>A0A3D8SNQ0_9HELO</name>
<dbReference type="InterPro" id="IPR047187">
    <property type="entry name" value="SF1_C_Upf1"/>
</dbReference>
<dbReference type="InterPro" id="IPR041677">
    <property type="entry name" value="DNA2/NAM7_AAA_11"/>
</dbReference>
<dbReference type="GO" id="GO:0030422">
    <property type="term" value="P:siRNA processing"/>
    <property type="evidence" value="ECO:0007669"/>
    <property type="project" value="TreeGrafter"/>
</dbReference>
<accession>A0A3D8SNQ0</accession>
<evidence type="ECO:0000259" key="2">
    <source>
        <dbReference type="Pfam" id="PF05183"/>
    </source>
</evidence>
<keyword evidence="1" id="KW-0067">ATP-binding</keyword>
<dbReference type="SUPFAM" id="SSF52540">
    <property type="entry name" value="P-loop containing nucleoside triphosphate hydrolases"/>
    <property type="match status" value="1"/>
</dbReference>
<evidence type="ECO:0000259" key="3">
    <source>
        <dbReference type="Pfam" id="PF13086"/>
    </source>
</evidence>
<feature type="domain" description="DNA2/NAM7 helicase helicase" evidence="3">
    <location>
        <begin position="1407"/>
        <end position="1473"/>
    </location>
</feature>
<evidence type="ECO:0000313" key="6">
    <source>
        <dbReference type="Proteomes" id="UP000256328"/>
    </source>
</evidence>
<dbReference type="CDD" id="cd18808">
    <property type="entry name" value="SF1_C_Upf1"/>
    <property type="match status" value="1"/>
</dbReference>
<feature type="domain" description="RDRP core" evidence="2">
    <location>
        <begin position="106"/>
        <end position="576"/>
    </location>
</feature>
<keyword evidence="1" id="KW-0547">Nucleotide-binding</keyword>
<dbReference type="Gene3D" id="3.40.50.300">
    <property type="entry name" value="P-loop containing nucleotide triphosphate hydrolases"/>
    <property type="match status" value="2"/>
</dbReference>
<dbReference type="Pfam" id="PF05183">
    <property type="entry name" value="RdRP"/>
    <property type="match status" value="1"/>
</dbReference>
<dbReference type="OrthoDB" id="6513042at2759"/>
<dbReference type="EMBL" id="PDLN01000004">
    <property type="protein sequence ID" value="RDW87959.1"/>
    <property type="molecule type" value="Genomic_DNA"/>
</dbReference>
<dbReference type="GO" id="GO:0031380">
    <property type="term" value="C:nuclear RNA-directed RNA polymerase complex"/>
    <property type="evidence" value="ECO:0007669"/>
    <property type="project" value="TreeGrafter"/>
</dbReference>
<keyword evidence="6" id="KW-1185">Reference proteome</keyword>
<comment type="caution">
    <text evidence="5">The sequence shown here is derived from an EMBL/GenBank/DDBJ whole genome shotgun (WGS) entry which is preliminary data.</text>
</comment>
<evidence type="ECO:0000259" key="4">
    <source>
        <dbReference type="Pfam" id="PF13087"/>
    </source>
</evidence>